<dbReference type="AlphaFoldDB" id="A0AAJ0UE74"/>
<evidence type="ECO:0008006" key="3">
    <source>
        <dbReference type="Google" id="ProtNLM"/>
    </source>
</evidence>
<reference evidence="1" key="1">
    <citation type="submission" date="2017-05" db="EMBL/GenBank/DDBJ databases">
        <authorList>
            <person name="Imhoff J.F."/>
            <person name="Rahn T."/>
            <person name="Kuenzel S."/>
            <person name="Neulinger S.C."/>
        </authorList>
    </citation>
    <scope>NUCLEOTIDE SEQUENCE</scope>
    <source>
        <strain evidence="1">DSM 4395</strain>
    </source>
</reference>
<proteinExistence type="predicted"/>
<dbReference type="Pfam" id="PF14384">
    <property type="entry name" value="BrnA_antitoxin"/>
    <property type="match status" value="1"/>
</dbReference>
<dbReference type="Proteomes" id="UP001296967">
    <property type="component" value="Unassembled WGS sequence"/>
</dbReference>
<sequence length="86" mass="10076">MRAEYDMTEGRRATEVDHLNQLRASKTRITMMIDDDILGAFRQKAEEQGTGYQMLINLALREFLGKRPIDEESLRRVLREELHRAA</sequence>
<evidence type="ECO:0000313" key="2">
    <source>
        <dbReference type="Proteomes" id="UP001296967"/>
    </source>
</evidence>
<evidence type="ECO:0000313" key="1">
    <source>
        <dbReference type="EMBL" id="MBK5929678.1"/>
    </source>
</evidence>
<protein>
    <recommendedName>
        <fullName evidence="3">BrnA antitoxin of type II toxin-antitoxin system</fullName>
    </recommendedName>
</protein>
<comment type="caution">
    <text evidence="1">The sequence shown here is derived from an EMBL/GenBank/DDBJ whole genome shotgun (WGS) entry which is preliminary data.</text>
</comment>
<dbReference type="InterPro" id="IPR025528">
    <property type="entry name" value="BrnA_antitoxin"/>
</dbReference>
<organism evidence="1 2">
    <name type="scientific">Halochromatium salexigens</name>
    <name type="common">Chromatium salexigens</name>
    <dbReference type="NCBI Taxonomy" id="49447"/>
    <lineage>
        <taxon>Bacteria</taxon>
        <taxon>Pseudomonadati</taxon>
        <taxon>Pseudomonadota</taxon>
        <taxon>Gammaproteobacteria</taxon>
        <taxon>Chromatiales</taxon>
        <taxon>Chromatiaceae</taxon>
        <taxon>Halochromatium</taxon>
    </lineage>
</organism>
<keyword evidence="2" id="KW-1185">Reference proteome</keyword>
<reference evidence="1" key="2">
    <citation type="journal article" date="2020" name="Microorganisms">
        <title>Osmotic Adaptation and Compatible Solute Biosynthesis of Phototrophic Bacteria as Revealed from Genome Analyses.</title>
        <authorList>
            <person name="Imhoff J.F."/>
            <person name="Rahn T."/>
            <person name="Kunzel S."/>
            <person name="Keller A."/>
            <person name="Neulinger S.C."/>
        </authorList>
    </citation>
    <scope>NUCLEOTIDE SEQUENCE</scope>
    <source>
        <strain evidence="1">DSM 4395</strain>
    </source>
</reference>
<accession>A0AAJ0UE74</accession>
<dbReference type="EMBL" id="NHSF01000020">
    <property type="protein sequence ID" value="MBK5929678.1"/>
    <property type="molecule type" value="Genomic_DNA"/>
</dbReference>
<name>A0AAJ0UE74_HALSE</name>
<gene>
    <name evidence="1" type="ORF">CCR82_03800</name>
</gene>